<name>A0A0J2CF18_ECOLX</name>
<dbReference type="EMBL" id="UGEB01000001">
    <property type="protein sequence ID" value="STK99860.1"/>
    <property type="molecule type" value="Genomic_DNA"/>
</dbReference>
<dbReference type="Proteomes" id="UP000254428">
    <property type="component" value="Unassembled WGS sequence"/>
</dbReference>
<evidence type="ECO:0000313" key="22">
    <source>
        <dbReference type="Proteomes" id="UP000281900"/>
    </source>
</evidence>
<sequence length="30" mass="3535">MTRNRAERRHPMMRLKKLIVALMIDVNAIG</sequence>
<reference evidence="12 13" key="1">
    <citation type="submission" date="2018-06" db="EMBL/GenBank/DDBJ databases">
        <authorList>
            <consortium name="Pathogen Informatics"/>
            <person name="Doyle S."/>
        </authorList>
    </citation>
    <scope>NUCLEOTIDE SEQUENCE [LARGE SCALE GENOMIC DNA]</scope>
    <source>
        <strain evidence="3 19">NCTC10418</strain>
        <strain evidence="5 14">NCTC10865</strain>
        <strain evidence="4 16">NCTC11341</strain>
        <strain evidence="2 12">NCTC8009</strain>
        <strain evidence="8 20">NCTC8179</strain>
        <strain evidence="9 17">NCTC8333</strain>
        <strain evidence="7 13">NCTC8622</strain>
        <strain evidence="10 18">NCTC8960</strain>
        <strain evidence="6 15">NCTC8985</strain>
    </source>
</reference>
<dbReference type="EMBL" id="UWXJ01000001">
    <property type="protein sequence ID" value="VCY86227.1"/>
    <property type="molecule type" value="Genomic_DNA"/>
</dbReference>
<evidence type="ECO:0000313" key="21">
    <source>
        <dbReference type="Proteomes" id="UP000281521"/>
    </source>
</evidence>
<dbReference type="Proteomes" id="UP000254718">
    <property type="component" value="Unassembled WGS sequence"/>
</dbReference>
<evidence type="ECO:0000313" key="13">
    <source>
        <dbReference type="Proteomes" id="UP000254079"/>
    </source>
</evidence>
<dbReference type="EMBL" id="UGCP01000002">
    <property type="protein sequence ID" value="STI82489.1"/>
    <property type="molecule type" value="Genomic_DNA"/>
</dbReference>
<evidence type="ECO:0000313" key="16">
    <source>
        <dbReference type="Proteomes" id="UP000254428"/>
    </source>
</evidence>
<evidence type="ECO:0000313" key="8">
    <source>
        <dbReference type="EMBL" id="STK99860.1"/>
    </source>
</evidence>
<dbReference type="Proteomes" id="UP000255057">
    <property type="component" value="Unassembled WGS sequence"/>
</dbReference>
<dbReference type="Proteomes" id="UP000254159">
    <property type="component" value="Unassembled WGS sequence"/>
</dbReference>
<dbReference type="Proteomes" id="UP000255543">
    <property type="component" value="Unassembled WGS sequence"/>
</dbReference>
<dbReference type="Proteomes" id="UP000254405">
    <property type="component" value="Unassembled WGS sequence"/>
</dbReference>
<evidence type="ECO:0000313" key="20">
    <source>
        <dbReference type="Proteomes" id="UP000255543"/>
    </source>
</evidence>
<evidence type="ECO:0000313" key="12">
    <source>
        <dbReference type="Proteomes" id="UP000250991"/>
    </source>
</evidence>
<dbReference type="EMBL" id="UFZQ01000001">
    <property type="protein sequence ID" value="STE89549.1"/>
    <property type="molecule type" value="Genomic_DNA"/>
</dbReference>
<dbReference type="Proteomes" id="UP000255460">
    <property type="component" value="Unassembled WGS sequence"/>
</dbReference>
<evidence type="ECO:0000313" key="5">
    <source>
        <dbReference type="EMBL" id="STI20602.1"/>
    </source>
</evidence>
<gene>
    <name evidence="11" type="ORF">BANRA_04954</name>
    <name evidence="1" type="ORF">E2863_04185</name>
    <name evidence="3" type="ORF">NCTC10418_07296</name>
    <name evidence="5" type="ORF">NCTC10865_06030</name>
    <name evidence="4" type="ORF">NCTC11341_02657</name>
    <name evidence="2" type="ORF">NCTC8009_08588</name>
    <name evidence="8" type="ORF">NCTC8179_05221</name>
    <name evidence="9" type="ORF">NCTC8333_05679</name>
    <name evidence="7" type="ORF">NCTC8622_01470</name>
    <name evidence="10" type="ORF">NCTC8960_02450</name>
    <name evidence="6" type="ORF">NCTC8985_04167</name>
</gene>
<dbReference type="EMBL" id="AP018802">
    <property type="protein sequence ID" value="BBF55623.1"/>
    <property type="molecule type" value="Genomic_DNA"/>
</dbReference>
<evidence type="ECO:0000313" key="11">
    <source>
        <dbReference type="EMBL" id="VCY86227.1"/>
    </source>
</evidence>
<evidence type="ECO:0000313" key="2">
    <source>
        <dbReference type="EMBL" id="SQD07934.1"/>
    </source>
</evidence>
<evidence type="ECO:0000313" key="4">
    <source>
        <dbReference type="EMBL" id="STH71059.1"/>
    </source>
</evidence>
<evidence type="ECO:0000313" key="14">
    <source>
        <dbReference type="Proteomes" id="UP000254159"/>
    </source>
</evidence>
<evidence type="ECO:0000313" key="7">
    <source>
        <dbReference type="EMBL" id="STI82489.1"/>
    </source>
</evidence>
<evidence type="ECO:0000313" key="3">
    <source>
        <dbReference type="EMBL" id="STE89549.1"/>
    </source>
</evidence>
<dbReference type="EMBL" id="UGCO01000001">
    <property type="protein sequence ID" value="STI78813.1"/>
    <property type="molecule type" value="Genomic_DNA"/>
</dbReference>
<evidence type="ECO:0000313" key="9">
    <source>
        <dbReference type="EMBL" id="STM26588.1"/>
    </source>
</evidence>
<evidence type="ECO:0000313" key="1">
    <source>
        <dbReference type="EMBL" id="BBF55623.1"/>
    </source>
</evidence>
<dbReference type="Proteomes" id="UP000281521">
    <property type="component" value="Unassembled WGS sequence"/>
</dbReference>
<dbReference type="AlphaFoldDB" id="A0A0J2CF18"/>
<evidence type="ECO:0000313" key="10">
    <source>
        <dbReference type="EMBL" id="STN12190.1"/>
    </source>
</evidence>
<proteinExistence type="predicted"/>
<evidence type="ECO:0000313" key="17">
    <source>
        <dbReference type="Proteomes" id="UP000254718"/>
    </source>
</evidence>
<dbReference type="EMBL" id="UGCD01000002">
    <property type="protein sequence ID" value="STI20602.1"/>
    <property type="molecule type" value="Genomic_DNA"/>
</dbReference>
<evidence type="ECO:0000313" key="15">
    <source>
        <dbReference type="Proteomes" id="UP000254405"/>
    </source>
</evidence>
<accession>A0A0J2CF18</accession>
<dbReference type="Proteomes" id="UP000250991">
    <property type="component" value="Unassembled WGS sequence"/>
</dbReference>
<dbReference type="Proteomes" id="UP000281900">
    <property type="component" value="Chromosome"/>
</dbReference>
<organism evidence="9 17">
    <name type="scientific">Escherichia coli</name>
    <dbReference type="NCBI Taxonomy" id="562"/>
    <lineage>
        <taxon>Bacteria</taxon>
        <taxon>Pseudomonadati</taxon>
        <taxon>Pseudomonadota</taxon>
        <taxon>Gammaproteobacteria</taxon>
        <taxon>Enterobacterales</taxon>
        <taxon>Enterobacteriaceae</taxon>
        <taxon>Escherichia</taxon>
    </lineage>
</organism>
<dbReference type="Proteomes" id="UP000254079">
    <property type="component" value="Unassembled WGS sequence"/>
</dbReference>
<reference evidence="1 22" key="2">
    <citation type="submission" date="2018-07" db="EMBL/GenBank/DDBJ databases">
        <title>Genomic analysis of colistin resistant EHEC isolated from cattle in Japan.</title>
        <authorList>
            <person name="Kusumoto M."/>
            <person name="Misumi W."/>
            <person name="Ogura Y."/>
            <person name="Hayashi T."/>
            <person name="Akiba M."/>
        </authorList>
    </citation>
    <scope>NUCLEOTIDE SEQUENCE [LARGE SCALE GENOMIC DNA]</scope>
    <source>
        <strain evidence="1 22">E2863</strain>
    </source>
</reference>
<dbReference type="EMBL" id="UGBT01000002">
    <property type="protein sequence ID" value="STH71059.1"/>
    <property type="molecule type" value="Genomic_DNA"/>
</dbReference>
<dbReference type="EMBL" id="UGFO01000006">
    <property type="protein sequence ID" value="STN12190.1"/>
    <property type="molecule type" value="Genomic_DNA"/>
</dbReference>
<evidence type="ECO:0000313" key="18">
    <source>
        <dbReference type="Proteomes" id="UP000255057"/>
    </source>
</evidence>
<dbReference type="EMBL" id="UGFE01000002">
    <property type="protein sequence ID" value="STM26588.1"/>
    <property type="molecule type" value="Genomic_DNA"/>
</dbReference>
<evidence type="ECO:0000313" key="19">
    <source>
        <dbReference type="Proteomes" id="UP000255460"/>
    </source>
</evidence>
<evidence type="ECO:0000313" key="6">
    <source>
        <dbReference type="EMBL" id="STI78813.1"/>
    </source>
</evidence>
<protein>
    <submittedName>
        <fullName evidence="9">Uncharacterized protein</fullName>
    </submittedName>
</protein>
<reference evidence="11 21" key="3">
    <citation type="submission" date="2018-10" db="EMBL/GenBank/DDBJ databases">
        <authorList>
            <person name="Noll B N."/>
        </authorList>
    </citation>
    <scope>NUCLEOTIDE SEQUENCE [LARGE SCALE GENOMIC DNA]</scope>
    <source>
        <strain evidence="11">Ecoli022</strain>
    </source>
</reference>
<dbReference type="EMBL" id="UARW01000010">
    <property type="protein sequence ID" value="SQD07934.1"/>
    <property type="molecule type" value="Genomic_DNA"/>
</dbReference>